<sequence length="248" mass="28181">MGVLKELSISNNFDVSRGALDDCYKPKEKQCHLNKRAKLLAKRQERHMTESENHHPSTLTSLGCIHDGVTHHESDVKSTSSRGSDDVELPCDVYDSNLENSDCYYDASLAQKCHKLLHQSGKASSSRILLFPEEEWARNAPGIQWSIKINRWWKRYCTVTEIRAGGRQSISAVGKIVQNRDGTLTILGRFKRNEYPDFRLHLTARVTKDDFEHGYVMTGALQLGDLKGQGSMEITHFAVMPRYQGKEE</sequence>
<dbReference type="Proteomes" id="UP001642483">
    <property type="component" value="Unassembled WGS sequence"/>
</dbReference>
<evidence type="ECO:0000313" key="2">
    <source>
        <dbReference type="Proteomes" id="UP001642483"/>
    </source>
</evidence>
<comment type="caution">
    <text evidence="1">The sequence shown here is derived from an EMBL/GenBank/DDBJ whole genome shotgun (WGS) entry which is preliminary data.</text>
</comment>
<keyword evidence="2" id="KW-1185">Reference proteome</keyword>
<dbReference type="EMBL" id="CAWYQH010000057">
    <property type="protein sequence ID" value="CAK8678727.1"/>
    <property type="molecule type" value="Genomic_DNA"/>
</dbReference>
<evidence type="ECO:0000313" key="1">
    <source>
        <dbReference type="EMBL" id="CAK8678727.1"/>
    </source>
</evidence>
<gene>
    <name evidence="1" type="ORF">CVLEPA_LOCUS9018</name>
</gene>
<name>A0ABP0FJY1_CLALP</name>
<accession>A0ABP0FJY1</accession>
<proteinExistence type="predicted"/>
<reference evidence="1 2" key="1">
    <citation type="submission" date="2024-02" db="EMBL/GenBank/DDBJ databases">
        <authorList>
            <person name="Daric V."/>
            <person name="Darras S."/>
        </authorList>
    </citation>
    <scope>NUCLEOTIDE SEQUENCE [LARGE SCALE GENOMIC DNA]</scope>
</reference>
<protein>
    <submittedName>
        <fullName evidence="1">Uncharacterized protein</fullName>
    </submittedName>
</protein>
<organism evidence="1 2">
    <name type="scientific">Clavelina lepadiformis</name>
    <name type="common">Light-bulb sea squirt</name>
    <name type="synonym">Ascidia lepadiformis</name>
    <dbReference type="NCBI Taxonomy" id="159417"/>
    <lineage>
        <taxon>Eukaryota</taxon>
        <taxon>Metazoa</taxon>
        <taxon>Chordata</taxon>
        <taxon>Tunicata</taxon>
        <taxon>Ascidiacea</taxon>
        <taxon>Aplousobranchia</taxon>
        <taxon>Clavelinidae</taxon>
        <taxon>Clavelina</taxon>
    </lineage>
</organism>